<sequence>MKLSFGTVINDQPNYFVEKIWKGLTNLSVHLEKDYYEYLQRHLEKFNHSWDGDQYTEFLEPKLHTIRKDMDDLWRAGMEITMVINKDSPQEFQFAPILSCQSIQKIELHKTENGWVQIRIDGRFLTTEEVQEFAVNDGFSNADALYAYFKGGFKGKLIHWTAFKY</sequence>
<dbReference type="Proteomes" id="UP000636110">
    <property type="component" value="Unassembled WGS sequence"/>
</dbReference>
<dbReference type="EMBL" id="WNXC01000001">
    <property type="protein sequence ID" value="MBB2147766.1"/>
    <property type="molecule type" value="Genomic_DNA"/>
</dbReference>
<dbReference type="RefSeq" id="WP_182953093.1">
    <property type="nucleotide sequence ID" value="NZ_WNXC01000001.1"/>
</dbReference>
<proteinExistence type="predicted"/>
<evidence type="ECO:0000313" key="1">
    <source>
        <dbReference type="EMBL" id="MBB2147766.1"/>
    </source>
</evidence>
<organism evidence="1 2">
    <name type="scientific">Pedobacter gandavensis</name>
    <dbReference type="NCBI Taxonomy" id="2679963"/>
    <lineage>
        <taxon>Bacteria</taxon>
        <taxon>Pseudomonadati</taxon>
        <taxon>Bacteroidota</taxon>
        <taxon>Sphingobacteriia</taxon>
        <taxon>Sphingobacteriales</taxon>
        <taxon>Sphingobacteriaceae</taxon>
        <taxon>Pedobacter</taxon>
    </lineage>
</organism>
<evidence type="ECO:0000313" key="2">
    <source>
        <dbReference type="Proteomes" id="UP000636110"/>
    </source>
</evidence>
<name>A0ABR6ES10_9SPHI</name>
<accession>A0ABR6ES10</accession>
<comment type="caution">
    <text evidence="1">The sequence shown here is derived from an EMBL/GenBank/DDBJ whole genome shotgun (WGS) entry which is preliminary data.</text>
</comment>
<protein>
    <submittedName>
        <fullName evidence="1">Uncharacterized protein</fullName>
    </submittedName>
</protein>
<gene>
    <name evidence="1" type="ORF">GM920_02460</name>
</gene>
<keyword evidence="2" id="KW-1185">Reference proteome</keyword>
<reference evidence="1 2" key="1">
    <citation type="submission" date="2019-11" db="EMBL/GenBank/DDBJ databases">
        <title>Description of Pedobacter sp. LMG 31462T.</title>
        <authorList>
            <person name="Carlier A."/>
            <person name="Qi S."/>
            <person name="Vandamme P."/>
        </authorList>
    </citation>
    <scope>NUCLEOTIDE SEQUENCE [LARGE SCALE GENOMIC DNA]</scope>
    <source>
        <strain evidence="1 2">LMG 31462</strain>
    </source>
</reference>